<keyword evidence="1" id="KW-0472">Membrane</keyword>
<dbReference type="InParanoid" id="A0A6J2XFR2"/>
<protein>
    <submittedName>
        <fullName evidence="3">Uncharacterized protein LOC115877978</fullName>
    </submittedName>
</protein>
<evidence type="ECO:0000313" key="3">
    <source>
        <dbReference type="RefSeq" id="XP_030750188.1"/>
    </source>
</evidence>
<accession>A0A6J2XFR2</accession>
<keyword evidence="1" id="KW-0812">Transmembrane</keyword>
<name>A0A6J2XFR2_SITOR</name>
<proteinExistence type="predicted"/>
<dbReference type="GeneID" id="115877978"/>
<keyword evidence="1" id="KW-1133">Transmembrane helix</keyword>
<evidence type="ECO:0000313" key="2">
    <source>
        <dbReference type="Proteomes" id="UP000504635"/>
    </source>
</evidence>
<evidence type="ECO:0000256" key="1">
    <source>
        <dbReference type="SAM" id="Phobius"/>
    </source>
</evidence>
<dbReference type="OrthoDB" id="6432123at2759"/>
<keyword evidence="2" id="KW-1185">Reference proteome</keyword>
<dbReference type="Proteomes" id="UP000504635">
    <property type="component" value="Unplaced"/>
</dbReference>
<feature type="transmembrane region" description="Helical" evidence="1">
    <location>
        <begin position="26"/>
        <end position="50"/>
    </location>
</feature>
<gene>
    <name evidence="3" type="primary">LOC115877978</name>
</gene>
<dbReference type="RefSeq" id="XP_030750188.1">
    <property type="nucleotide sequence ID" value="XM_030894328.1"/>
</dbReference>
<feature type="transmembrane region" description="Helical" evidence="1">
    <location>
        <begin position="62"/>
        <end position="82"/>
    </location>
</feature>
<dbReference type="AlphaFoldDB" id="A0A6J2XFR2"/>
<reference evidence="3" key="1">
    <citation type="submission" date="2025-08" db="UniProtKB">
        <authorList>
            <consortium name="RefSeq"/>
        </authorList>
    </citation>
    <scope>IDENTIFICATION</scope>
    <source>
        <tissue evidence="3">Gonads</tissue>
    </source>
</reference>
<sequence>MVIFSSDVYTMFTRPRNFCGLKKKHFIISIASIYNVKIVKIGLSLILSLFKNVKTKNRYTMFSIKLLVLILSFATTIISNPIEYQDSGVTGSEGNHGRVQIKVFRGPTEHDGDETYAPWGYWVKQPADVNQ</sequence>
<dbReference type="KEGG" id="soy:115877978"/>
<organism evidence="2 3">
    <name type="scientific">Sitophilus oryzae</name>
    <name type="common">Rice weevil</name>
    <name type="synonym">Curculio oryzae</name>
    <dbReference type="NCBI Taxonomy" id="7048"/>
    <lineage>
        <taxon>Eukaryota</taxon>
        <taxon>Metazoa</taxon>
        <taxon>Ecdysozoa</taxon>
        <taxon>Arthropoda</taxon>
        <taxon>Hexapoda</taxon>
        <taxon>Insecta</taxon>
        <taxon>Pterygota</taxon>
        <taxon>Neoptera</taxon>
        <taxon>Endopterygota</taxon>
        <taxon>Coleoptera</taxon>
        <taxon>Polyphaga</taxon>
        <taxon>Cucujiformia</taxon>
        <taxon>Curculionidae</taxon>
        <taxon>Dryophthorinae</taxon>
        <taxon>Sitophilus</taxon>
    </lineage>
</organism>